<accession>A0A8D9CQS9</accession>
<gene>
    <name evidence="2" type="ORF">BRAPAZ1V2_A09P01140.2</name>
</gene>
<organism evidence="2 3">
    <name type="scientific">Brassica campestris</name>
    <name type="common">Field mustard</name>
    <dbReference type="NCBI Taxonomy" id="3711"/>
    <lineage>
        <taxon>Eukaryota</taxon>
        <taxon>Viridiplantae</taxon>
        <taxon>Streptophyta</taxon>
        <taxon>Embryophyta</taxon>
        <taxon>Tracheophyta</taxon>
        <taxon>Spermatophyta</taxon>
        <taxon>Magnoliopsida</taxon>
        <taxon>eudicotyledons</taxon>
        <taxon>Gunneridae</taxon>
        <taxon>Pentapetalae</taxon>
        <taxon>rosids</taxon>
        <taxon>malvids</taxon>
        <taxon>Brassicales</taxon>
        <taxon>Brassicaceae</taxon>
        <taxon>Brassiceae</taxon>
        <taxon>Brassica</taxon>
    </lineage>
</organism>
<dbReference type="AlphaFoldDB" id="A0A8D9CQS9"/>
<evidence type="ECO:0000313" key="3">
    <source>
        <dbReference type="Proteomes" id="UP000694005"/>
    </source>
</evidence>
<reference evidence="2 3" key="1">
    <citation type="submission" date="2021-07" db="EMBL/GenBank/DDBJ databases">
        <authorList>
            <consortium name="Genoscope - CEA"/>
            <person name="William W."/>
        </authorList>
    </citation>
    <scope>NUCLEOTIDE SEQUENCE [LARGE SCALE GENOMIC DNA]</scope>
</reference>
<sequence length="81" mass="8972">SAVAVQVSGGVEASSAPRRRQSLREVEALPALHRRILHRGVKALVFLGPLCWFMALVRFESRVCSLDGGREKRPYQDGDVL</sequence>
<evidence type="ECO:0000313" key="2">
    <source>
        <dbReference type="EMBL" id="CAG7859647.1"/>
    </source>
</evidence>
<dbReference type="EMBL" id="LS974625">
    <property type="protein sequence ID" value="CAG7859647.1"/>
    <property type="molecule type" value="Genomic_DNA"/>
</dbReference>
<name>A0A8D9CQS9_BRACM</name>
<protein>
    <submittedName>
        <fullName evidence="2">Uncharacterized protein</fullName>
    </submittedName>
</protein>
<dbReference type="Proteomes" id="UP000694005">
    <property type="component" value="Chromosome A09"/>
</dbReference>
<feature type="non-terminal residue" evidence="2">
    <location>
        <position position="81"/>
    </location>
</feature>
<proteinExistence type="predicted"/>
<feature type="region of interest" description="Disordered" evidence="1">
    <location>
        <begin position="1"/>
        <end position="20"/>
    </location>
</feature>
<evidence type="ECO:0000256" key="1">
    <source>
        <dbReference type="SAM" id="MobiDB-lite"/>
    </source>
</evidence>
<dbReference type="Gramene" id="A09p01140.2_BraZ1">
    <property type="protein sequence ID" value="A09p01140.2_BraZ1.CDS"/>
    <property type="gene ID" value="A09g01140.2_BraZ1"/>
</dbReference>